<dbReference type="InterPro" id="IPR057746">
    <property type="entry name" value="CpnT-like_N"/>
</dbReference>
<evidence type="ECO:0000259" key="2">
    <source>
        <dbReference type="Pfam" id="PF25547"/>
    </source>
</evidence>
<feature type="compositionally biased region" description="Low complexity" evidence="1">
    <location>
        <begin position="351"/>
        <end position="361"/>
    </location>
</feature>
<dbReference type="Pfam" id="PF25547">
    <property type="entry name" value="WXG100_2"/>
    <property type="match status" value="1"/>
</dbReference>
<dbReference type="RefSeq" id="WP_326022213.1">
    <property type="nucleotide sequence ID" value="NZ_JAOZYC010000169.1"/>
</dbReference>
<evidence type="ECO:0000313" key="4">
    <source>
        <dbReference type="Proteomes" id="UP001354931"/>
    </source>
</evidence>
<feature type="compositionally biased region" description="Gly residues" evidence="1">
    <location>
        <begin position="306"/>
        <end position="350"/>
    </location>
</feature>
<gene>
    <name evidence="3" type="ORF">OKJ99_34705</name>
</gene>
<evidence type="ECO:0000313" key="3">
    <source>
        <dbReference type="EMBL" id="MEB8342658.1"/>
    </source>
</evidence>
<feature type="region of interest" description="Disordered" evidence="1">
    <location>
        <begin position="291"/>
        <end position="433"/>
    </location>
</feature>
<feature type="compositionally biased region" description="Low complexity" evidence="1">
    <location>
        <begin position="389"/>
        <end position="407"/>
    </location>
</feature>
<evidence type="ECO:0000256" key="1">
    <source>
        <dbReference type="SAM" id="MobiDB-lite"/>
    </source>
</evidence>
<reference evidence="3 4" key="1">
    <citation type="submission" date="2022-10" db="EMBL/GenBank/DDBJ databases">
        <authorList>
            <person name="Xie J."/>
            <person name="Shen N."/>
        </authorList>
    </citation>
    <scope>NUCLEOTIDE SEQUENCE [LARGE SCALE GENOMIC DNA]</scope>
    <source>
        <strain evidence="3 4">YIM65594</strain>
    </source>
</reference>
<feature type="compositionally biased region" description="Gly residues" evidence="1">
    <location>
        <begin position="362"/>
        <end position="388"/>
    </location>
</feature>
<comment type="caution">
    <text evidence="3">The sequence shown here is derived from an EMBL/GenBank/DDBJ whole genome shotgun (WGS) entry which is preliminary data.</text>
</comment>
<accession>A0ABU6FGR2</accession>
<keyword evidence="4" id="KW-1185">Reference proteome</keyword>
<organism evidence="3 4">
    <name type="scientific">Streptomyces endophyticus</name>
    <dbReference type="NCBI Taxonomy" id="714166"/>
    <lineage>
        <taxon>Bacteria</taxon>
        <taxon>Bacillati</taxon>
        <taxon>Actinomycetota</taxon>
        <taxon>Actinomycetes</taxon>
        <taxon>Kitasatosporales</taxon>
        <taxon>Streptomycetaceae</taxon>
        <taxon>Streptomyces</taxon>
    </lineage>
</organism>
<protein>
    <recommendedName>
        <fullName evidence="2">Outer membrane channel protein CpnT-like N-terminal domain-containing protein</fullName>
    </recommendedName>
</protein>
<sequence length="433" mass="42627">MSIMLPGELDWVLDLLGFEWPNIDEDLLNQAAQEWRDFGQAVAEYQEQGNAAASLVMSAHVGDAADAFMKEWGKFADNGLGIGGHGIGYLDGLAGAGEVLALMLEICAIAVIALKIFVIVQLIDLAIEFAIAQASAPVTLGASEAALAGRVVMIRMLVKRALTEAAQKVEEAVVKAVKERVVVKAKDMAVDLAKDVGKKVAGELASQGIKASFGAGGGWGESLTSLGVAAANPVLGKVAGEIKEDDDGSGYHFETKAGGKVVEGAIDAAQGDSGGLSKMAQGSGELFNNFTEKKGEESGSGTTSESGGGSGEGSGGGTTSGSGGGATSESGGGTTSESGGGTTSESGGGTTSESGSGTTSESGGGATSESGGGTSQESGGGTTEGSGEGTSQESGSGAAQEAGAAEAPPGPRQGSATSAEGVPESDRVRTVFG</sequence>
<dbReference type="EMBL" id="JAOZYC010000169">
    <property type="protein sequence ID" value="MEB8342658.1"/>
    <property type="molecule type" value="Genomic_DNA"/>
</dbReference>
<feature type="compositionally biased region" description="Basic and acidic residues" evidence="1">
    <location>
        <begin position="424"/>
        <end position="433"/>
    </location>
</feature>
<proteinExistence type="predicted"/>
<dbReference type="Proteomes" id="UP001354931">
    <property type="component" value="Unassembled WGS sequence"/>
</dbReference>
<feature type="domain" description="Outer membrane channel protein CpnT-like N-terminal" evidence="2">
    <location>
        <begin position="10"/>
        <end position="152"/>
    </location>
</feature>
<name>A0ABU6FGR2_9ACTN</name>